<evidence type="ECO:0000256" key="1">
    <source>
        <dbReference type="SAM" id="MobiDB-lite"/>
    </source>
</evidence>
<dbReference type="EMBL" id="JBBEGM010000001">
    <property type="protein sequence ID" value="MEJ2860128.1"/>
    <property type="molecule type" value="Genomic_DNA"/>
</dbReference>
<organism evidence="2 3">
    <name type="scientific">Actinomycetospora flava</name>
    <dbReference type="NCBI Taxonomy" id="3129232"/>
    <lineage>
        <taxon>Bacteria</taxon>
        <taxon>Bacillati</taxon>
        <taxon>Actinomycetota</taxon>
        <taxon>Actinomycetes</taxon>
        <taxon>Pseudonocardiales</taxon>
        <taxon>Pseudonocardiaceae</taxon>
        <taxon>Actinomycetospora</taxon>
    </lineage>
</organism>
<dbReference type="RefSeq" id="WP_337699377.1">
    <property type="nucleotide sequence ID" value="NZ_JBBEGM010000001.1"/>
</dbReference>
<evidence type="ECO:0000313" key="2">
    <source>
        <dbReference type="EMBL" id="MEJ2860128.1"/>
    </source>
</evidence>
<accession>A0ABU8LZZ9</accession>
<name>A0ABU8LZZ9_9PSEU</name>
<sequence>MRPSGAAGPTHHLPCERRSDVNDGLTIHRLRPVVENDEFAGFVRRVVTAHGRRVSSGDVEGLRDLAALDRAVQDATRTAVRGLRSAGFSWSAIGRQLGTTRQAAHQRWGGE</sequence>
<protein>
    <recommendedName>
        <fullName evidence="4">Homeodomain-like domain-containing protein</fullName>
    </recommendedName>
</protein>
<comment type="caution">
    <text evidence="2">The sequence shown here is derived from an EMBL/GenBank/DDBJ whole genome shotgun (WGS) entry which is preliminary data.</text>
</comment>
<reference evidence="2 3" key="1">
    <citation type="submission" date="2024-03" db="EMBL/GenBank/DDBJ databases">
        <title>Actinomycetospora sp. OC33-EN07, a novel actinomycete isolated from wild orchid (Aerides multiflora).</title>
        <authorList>
            <person name="Suriyachadkun C."/>
        </authorList>
    </citation>
    <scope>NUCLEOTIDE SEQUENCE [LARGE SCALE GENOMIC DNA]</scope>
    <source>
        <strain evidence="2 3">OC33-EN07</strain>
    </source>
</reference>
<feature type="region of interest" description="Disordered" evidence="1">
    <location>
        <begin position="1"/>
        <end position="20"/>
    </location>
</feature>
<keyword evidence="3" id="KW-1185">Reference proteome</keyword>
<proteinExistence type="predicted"/>
<gene>
    <name evidence="2" type="ORF">WCD58_03120</name>
</gene>
<evidence type="ECO:0008006" key="4">
    <source>
        <dbReference type="Google" id="ProtNLM"/>
    </source>
</evidence>
<dbReference type="Proteomes" id="UP001369736">
    <property type="component" value="Unassembled WGS sequence"/>
</dbReference>
<evidence type="ECO:0000313" key="3">
    <source>
        <dbReference type="Proteomes" id="UP001369736"/>
    </source>
</evidence>